<dbReference type="Pfam" id="PF13663">
    <property type="entry name" value="DUF4148"/>
    <property type="match status" value="1"/>
</dbReference>
<feature type="chain" id="PRO_5011118575" description="DUF4148 domain-containing protein" evidence="1">
    <location>
        <begin position="22"/>
        <end position="65"/>
    </location>
</feature>
<keyword evidence="3" id="KW-1185">Reference proteome</keyword>
<dbReference type="InterPro" id="IPR025421">
    <property type="entry name" value="DUF4148"/>
</dbReference>
<dbReference type="EMBL" id="FCOL02000105">
    <property type="protein sequence ID" value="SAL83791.1"/>
    <property type="molecule type" value="Genomic_DNA"/>
</dbReference>
<proteinExistence type="predicted"/>
<dbReference type="AlphaFoldDB" id="A0A158KTP3"/>
<accession>A0A158KTP3</accession>
<evidence type="ECO:0000313" key="2">
    <source>
        <dbReference type="EMBL" id="SAL83791.1"/>
    </source>
</evidence>
<evidence type="ECO:0000256" key="1">
    <source>
        <dbReference type="SAM" id="SignalP"/>
    </source>
</evidence>
<dbReference type="RefSeq" id="WP_235025458.1">
    <property type="nucleotide sequence ID" value="NZ_FCOL02000105.1"/>
</dbReference>
<protein>
    <recommendedName>
        <fullName evidence="4">DUF4148 domain-containing protein</fullName>
    </recommendedName>
</protein>
<reference evidence="2" key="1">
    <citation type="submission" date="2016-01" db="EMBL/GenBank/DDBJ databases">
        <authorList>
            <person name="Peeters C."/>
        </authorList>
    </citation>
    <scope>NUCLEOTIDE SEQUENCE [LARGE SCALE GENOMIC DNA]</scope>
    <source>
        <strain evidence="2">LMG 22937</strain>
    </source>
</reference>
<sequence length="65" mass="7223">MKLATIIATAALAILAVSAFAQSNQSLTRAEVNDELVQVERAGYTTPRAWTARRIRQRSKLLKPR</sequence>
<comment type="caution">
    <text evidence="2">The sequence shown here is derived from an EMBL/GenBank/DDBJ whole genome shotgun (WGS) entry which is preliminary data.</text>
</comment>
<dbReference type="Proteomes" id="UP000054925">
    <property type="component" value="Unassembled WGS sequence"/>
</dbReference>
<evidence type="ECO:0008006" key="4">
    <source>
        <dbReference type="Google" id="ProtNLM"/>
    </source>
</evidence>
<evidence type="ECO:0000313" key="3">
    <source>
        <dbReference type="Proteomes" id="UP000054925"/>
    </source>
</evidence>
<gene>
    <name evidence="2" type="ORF">AWB67_06505</name>
</gene>
<name>A0A158KTP3_9BURK</name>
<keyword evidence="1" id="KW-0732">Signal</keyword>
<feature type="signal peptide" evidence="1">
    <location>
        <begin position="1"/>
        <end position="21"/>
    </location>
</feature>
<organism evidence="2 3">
    <name type="scientific">Caballeronia terrestris</name>
    <dbReference type="NCBI Taxonomy" id="1226301"/>
    <lineage>
        <taxon>Bacteria</taxon>
        <taxon>Pseudomonadati</taxon>
        <taxon>Pseudomonadota</taxon>
        <taxon>Betaproteobacteria</taxon>
        <taxon>Burkholderiales</taxon>
        <taxon>Burkholderiaceae</taxon>
        <taxon>Caballeronia</taxon>
    </lineage>
</organism>